<dbReference type="EMBL" id="RDQH01000332">
    <property type="protein sequence ID" value="RXH96919.1"/>
    <property type="molecule type" value="Genomic_DNA"/>
</dbReference>
<comment type="caution">
    <text evidence="2">The sequence shown here is derived from an EMBL/GenBank/DDBJ whole genome shotgun (WGS) entry which is preliminary data.</text>
</comment>
<proteinExistence type="predicted"/>
<dbReference type="AlphaFoldDB" id="A0A498JLU6"/>
<accession>A0A498JLU6</accession>
<protein>
    <submittedName>
        <fullName evidence="2">Uncharacterized protein</fullName>
    </submittedName>
</protein>
<evidence type="ECO:0000313" key="2">
    <source>
        <dbReference type="EMBL" id="RXH96919.1"/>
    </source>
</evidence>
<evidence type="ECO:0000256" key="1">
    <source>
        <dbReference type="SAM" id="MobiDB-lite"/>
    </source>
</evidence>
<feature type="region of interest" description="Disordered" evidence="1">
    <location>
        <begin position="71"/>
        <end position="92"/>
    </location>
</feature>
<keyword evidence="3" id="KW-1185">Reference proteome</keyword>
<reference evidence="2 3" key="1">
    <citation type="submission" date="2018-10" db="EMBL/GenBank/DDBJ databases">
        <title>A high-quality apple genome assembly.</title>
        <authorList>
            <person name="Hu J."/>
        </authorList>
    </citation>
    <scope>NUCLEOTIDE SEQUENCE [LARGE SCALE GENOMIC DNA]</scope>
    <source>
        <strain evidence="3">cv. HFTH1</strain>
        <tissue evidence="2">Young leaf</tissue>
    </source>
</reference>
<gene>
    <name evidence="2" type="ORF">DVH24_035587</name>
</gene>
<dbReference type="Proteomes" id="UP000290289">
    <property type="component" value="Chromosome 6"/>
</dbReference>
<organism evidence="2 3">
    <name type="scientific">Malus domestica</name>
    <name type="common">Apple</name>
    <name type="synonym">Pyrus malus</name>
    <dbReference type="NCBI Taxonomy" id="3750"/>
    <lineage>
        <taxon>Eukaryota</taxon>
        <taxon>Viridiplantae</taxon>
        <taxon>Streptophyta</taxon>
        <taxon>Embryophyta</taxon>
        <taxon>Tracheophyta</taxon>
        <taxon>Spermatophyta</taxon>
        <taxon>Magnoliopsida</taxon>
        <taxon>eudicotyledons</taxon>
        <taxon>Gunneridae</taxon>
        <taxon>Pentapetalae</taxon>
        <taxon>rosids</taxon>
        <taxon>fabids</taxon>
        <taxon>Rosales</taxon>
        <taxon>Rosaceae</taxon>
        <taxon>Amygdaloideae</taxon>
        <taxon>Maleae</taxon>
        <taxon>Malus</taxon>
    </lineage>
</organism>
<evidence type="ECO:0000313" key="3">
    <source>
        <dbReference type="Proteomes" id="UP000290289"/>
    </source>
</evidence>
<sequence>MVPSVRLLLDFASHLLGILEPSVAIFLQIGRPIESGEVSMYVYRITACDLSHLSHTRLTVNFVVLFRRQPGWRGSGRRNGSSKRITVRPSLE</sequence>
<name>A0A498JLU6_MALDO</name>